<evidence type="ECO:0000256" key="1">
    <source>
        <dbReference type="SAM" id="Phobius"/>
    </source>
</evidence>
<keyword evidence="3" id="KW-1185">Reference proteome</keyword>
<dbReference type="AlphaFoldDB" id="A0A5N6IT65"/>
<sequence>MINGSVWVARFGAVICGICLFVFFLSLCLLFVMIISLLCSVGGCREFWCIWKREPQVYQSVRCNAGLQNRLAIYLYSLLRVFHAMFSEELVISLPCVFSRALSAMVPGPLSTAR</sequence>
<feature type="transmembrane region" description="Helical" evidence="1">
    <location>
        <begin position="12"/>
        <end position="38"/>
    </location>
</feature>
<keyword evidence="1" id="KW-1133">Transmembrane helix</keyword>
<keyword evidence="1" id="KW-0812">Transmembrane</keyword>
<keyword evidence="1" id="KW-0472">Membrane</keyword>
<evidence type="ECO:0000313" key="3">
    <source>
        <dbReference type="Proteomes" id="UP000326289"/>
    </source>
</evidence>
<organism evidence="2 3">
    <name type="scientific">Aspergillus minisclerotigenes</name>
    <dbReference type="NCBI Taxonomy" id="656917"/>
    <lineage>
        <taxon>Eukaryota</taxon>
        <taxon>Fungi</taxon>
        <taxon>Dikarya</taxon>
        <taxon>Ascomycota</taxon>
        <taxon>Pezizomycotina</taxon>
        <taxon>Eurotiomycetes</taxon>
        <taxon>Eurotiomycetidae</taxon>
        <taxon>Eurotiales</taxon>
        <taxon>Aspergillaceae</taxon>
        <taxon>Aspergillus</taxon>
        <taxon>Aspergillus subgen. Circumdati</taxon>
    </lineage>
</organism>
<proteinExistence type="predicted"/>
<accession>A0A5N6IT65</accession>
<reference evidence="2 3" key="1">
    <citation type="submission" date="2019-04" db="EMBL/GenBank/DDBJ databases">
        <title>Fungal friends and foes A comparative genomics study of 23 Aspergillus species from section Flavi.</title>
        <authorList>
            <consortium name="DOE Joint Genome Institute"/>
            <person name="Kjaerbolling I."/>
            <person name="Vesth T.C."/>
            <person name="Frisvad J.C."/>
            <person name="Nybo J.L."/>
            <person name="Theobald S."/>
            <person name="Kildgaard S."/>
            <person name="Petersen T.I."/>
            <person name="Kuo A."/>
            <person name="Sato A."/>
            <person name="Lyhne E.K."/>
            <person name="Kogle M.E."/>
            <person name="Wiebenga A."/>
            <person name="Kun R.S."/>
            <person name="Lubbers R.J."/>
            <person name="Makela M.R."/>
            <person name="Barry K."/>
            <person name="Chovatia M."/>
            <person name="Clum A."/>
            <person name="Daum C."/>
            <person name="Haridas S."/>
            <person name="He G."/>
            <person name="LaButti K."/>
            <person name="Lipzen A."/>
            <person name="Mondo S."/>
            <person name="Pangilinan J."/>
            <person name="Riley R."/>
            <person name="Salamov A."/>
            <person name="Simmons B.A."/>
            <person name="Magnuson J.K."/>
            <person name="Henrissat B."/>
            <person name="Mortensen U.H."/>
            <person name="Larsen T.O."/>
            <person name="De vries R.P."/>
            <person name="Grigoriev I.V."/>
            <person name="Machida M."/>
            <person name="Baker S.E."/>
            <person name="Andersen M.R."/>
        </authorList>
    </citation>
    <scope>NUCLEOTIDE SEQUENCE [LARGE SCALE GENOMIC DNA]</scope>
    <source>
        <strain evidence="2 3">CBS 117635</strain>
    </source>
</reference>
<gene>
    <name evidence="2" type="ORF">BDV30DRAFT_177981</name>
</gene>
<dbReference type="Proteomes" id="UP000326289">
    <property type="component" value="Unassembled WGS sequence"/>
</dbReference>
<dbReference type="EMBL" id="ML732839">
    <property type="protein sequence ID" value="KAB8269851.1"/>
    <property type="molecule type" value="Genomic_DNA"/>
</dbReference>
<name>A0A5N6IT65_9EURO</name>
<protein>
    <submittedName>
        <fullName evidence="2">Uncharacterized protein</fullName>
    </submittedName>
</protein>
<evidence type="ECO:0000313" key="2">
    <source>
        <dbReference type="EMBL" id="KAB8269851.1"/>
    </source>
</evidence>